<name>A0ABS6JHG0_9BACI</name>
<dbReference type="EMBL" id="JAHQCS010000121">
    <property type="protein sequence ID" value="MBU9713099.1"/>
    <property type="molecule type" value="Genomic_DNA"/>
</dbReference>
<gene>
    <name evidence="3" type="ORF">KS419_15310</name>
</gene>
<protein>
    <submittedName>
        <fullName evidence="3">VWA domain-containing protein</fullName>
    </submittedName>
</protein>
<dbReference type="Proteomes" id="UP000784880">
    <property type="component" value="Unassembled WGS sequence"/>
</dbReference>
<dbReference type="PANTHER" id="PTHR37464">
    <property type="entry name" value="BLL2463 PROTEIN"/>
    <property type="match status" value="1"/>
</dbReference>
<evidence type="ECO:0000313" key="3">
    <source>
        <dbReference type="EMBL" id="MBU9713099.1"/>
    </source>
</evidence>
<accession>A0ABS6JHG0</accession>
<evidence type="ECO:0000313" key="4">
    <source>
        <dbReference type="Proteomes" id="UP000784880"/>
    </source>
</evidence>
<keyword evidence="1" id="KW-0472">Membrane</keyword>
<keyword evidence="1" id="KW-1133">Transmembrane helix</keyword>
<organism evidence="3 4">
    <name type="scientific">Evansella tamaricis</name>
    <dbReference type="NCBI Taxonomy" id="2069301"/>
    <lineage>
        <taxon>Bacteria</taxon>
        <taxon>Bacillati</taxon>
        <taxon>Bacillota</taxon>
        <taxon>Bacilli</taxon>
        <taxon>Bacillales</taxon>
        <taxon>Bacillaceae</taxon>
        <taxon>Evansella</taxon>
    </lineage>
</organism>
<feature type="transmembrane region" description="Helical" evidence="1">
    <location>
        <begin position="6"/>
        <end position="27"/>
    </location>
</feature>
<dbReference type="Pfam" id="PF13519">
    <property type="entry name" value="VWA_2"/>
    <property type="match status" value="1"/>
</dbReference>
<dbReference type="InterPro" id="IPR002035">
    <property type="entry name" value="VWF_A"/>
</dbReference>
<feature type="domain" description="VWFA" evidence="2">
    <location>
        <begin position="92"/>
        <end position="294"/>
    </location>
</feature>
<feature type="transmembrane region" description="Helical" evidence="1">
    <location>
        <begin position="62"/>
        <end position="79"/>
    </location>
</feature>
<evidence type="ECO:0000256" key="1">
    <source>
        <dbReference type="SAM" id="Phobius"/>
    </source>
</evidence>
<feature type="transmembrane region" description="Helical" evidence="1">
    <location>
        <begin position="573"/>
        <end position="592"/>
    </location>
</feature>
<proteinExistence type="predicted"/>
<dbReference type="Pfam" id="PF07584">
    <property type="entry name" value="BatA"/>
    <property type="match status" value="1"/>
</dbReference>
<dbReference type="CDD" id="cd00198">
    <property type="entry name" value="vWFA"/>
    <property type="match status" value="1"/>
</dbReference>
<dbReference type="InterPro" id="IPR024163">
    <property type="entry name" value="Aerotolerance_reg_N"/>
</dbReference>
<dbReference type="PROSITE" id="PS50234">
    <property type="entry name" value="VWFA"/>
    <property type="match status" value="1"/>
</dbReference>
<keyword evidence="1" id="KW-0812">Transmembrane</keyword>
<keyword evidence="4" id="KW-1185">Reference proteome</keyword>
<reference evidence="3 4" key="1">
    <citation type="submission" date="2021-06" db="EMBL/GenBank/DDBJ databases">
        <title>Bacillus sp. RD4P76, an endophyte from a halophyte.</title>
        <authorList>
            <person name="Sun J.-Q."/>
        </authorList>
    </citation>
    <scope>NUCLEOTIDE SEQUENCE [LARGE SCALE GENOMIC DNA]</scope>
    <source>
        <strain evidence="3 4">CGMCC 1.15917</strain>
    </source>
</reference>
<sequence length="598" mass="68238">MKTMEFLFPQFWGLSIFVVGLIIFYMFRKQYDDKLVSSNIFWVQVMNEWQATKWWRKLQRKLLLLLQILILLLLMFTLIRPYTDIEGIEGEHIILLLDTSATMTAFSTENKTRFEEAKNSMEELINKLHRDQTVSVISVGETPTLVVNREGNHSLVQHAISNLEVTYEHSDFQRAFSLANALSQQQSSSIYVYSDRITEDLLTTESINMPLNVINFGEETDNNVSVRTFGIRNTSEMTTAIVTLHNESPREQSGNLSILAEGEEVFKETVVVEEQDQTFVSIDGLPFANYYQAIIEYDDDVYSLDNNAYAFSANHSSPVIYLLGEINPFVHRVLHQLGLEIVQASSLENTYDLPPNSLVISTGTDLPEIDKPVLLLTGEEGEKVSLQEPNVLSTGEELFEFVEMKDIYISEALDRPSIDSGVSILQSGDISLIEKGYHLGHPFIHLRFDIQASDWPLHAHFPIFIYNALEFLKGESTHIGYLSPGENRPLHLSTEGTHVVFSEAGEMISEFKGDELFQAPREPGLYYIEDKEEQITYFAVALDDREKQTHSAASFQQSGTESTLESGLAKYEWWTWLLLAGLIVLFMEWEVYRRGIRT</sequence>
<dbReference type="PANTHER" id="PTHR37464:SF1">
    <property type="entry name" value="BLL2463 PROTEIN"/>
    <property type="match status" value="1"/>
</dbReference>
<comment type="caution">
    <text evidence="3">The sequence shown here is derived from an EMBL/GenBank/DDBJ whole genome shotgun (WGS) entry which is preliminary data.</text>
</comment>
<evidence type="ECO:0000259" key="2">
    <source>
        <dbReference type="PROSITE" id="PS50234"/>
    </source>
</evidence>